<evidence type="ECO:0000313" key="7">
    <source>
        <dbReference type="Proteomes" id="UP001156215"/>
    </source>
</evidence>
<dbReference type="InterPro" id="IPR052719">
    <property type="entry name" value="CvpA-like"/>
</dbReference>
<keyword evidence="2 5" id="KW-0812">Transmembrane</keyword>
<dbReference type="GO" id="GO:0016020">
    <property type="term" value="C:membrane"/>
    <property type="evidence" value="ECO:0007669"/>
    <property type="project" value="UniProtKB-SubCell"/>
</dbReference>
<accession>A0A9E9M1H8</accession>
<evidence type="ECO:0000256" key="5">
    <source>
        <dbReference type="SAM" id="Phobius"/>
    </source>
</evidence>
<evidence type="ECO:0000256" key="2">
    <source>
        <dbReference type="ARBA" id="ARBA00022692"/>
    </source>
</evidence>
<protein>
    <submittedName>
        <fullName evidence="6">CvpA family protein</fullName>
    </submittedName>
</protein>
<feature type="transmembrane region" description="Helical" evidence="5">
    <location>
        <begin position="7"/>
        <end position="25"/>
    </location>
</feature>
<dbReference type="EMBL" id="CP098242">
    <property type="protein sequence ID" value="WAW10793.1"/>
    <property type="molecule type" value="Genomic_DNA"/>
</dbReference>
<dbReference type="AlphaFoldDB" id="A0A9E9M1H8"/>
<proteinExistence type="predicted"/>
<dbReference type="KEGG" id="ovb:NB640_03870"/>
<dbReference type="Proteomes" id="UP001156215">
    <property type="component" value="Chromosome"/>
</dbReference>
<dbReference type="PANTHER" id="PTHR36926">
    <property type="entry name" value="COLICIN V PRODUCTION PROTEIN"/>
    <property type="match status" value="1"/>
</dbReference>
<dbReference type="Pfam" id="PF02674">
    <property type="entry name" value="Colicin_V"/>
    <property type="match status" value="1"/>
</dbReference>
<feature type="transmembrane region" description="Helical" evidence="5">
    <location>
        <begin position="61"/>
        <end position="82"/>
    </location>
</feature>
<reference evidence="6" key="1">
    <citation type="journal article" date="2022" name="Front. Microbiol.">
        <title>New perspectives on an old grouping: The genomic and phenotypic variability of Oxalobacter formigenes and the implications for calcium oxalate stone prevention.</title>
        <authorList>
            <person name="Chmiel J.A."/>
            <person name="Carr C."/>
            <person name="Stuivenberg G.A."/>
            <person name="Venema R."/>
            <person name="Chanyi R.M."/>
            <person name="Al K.F."/>
            <person name="Giguere D."/>
            <person name="Say H."/>
            <person name="Akouris P.P."/>
            <person name="Dominguez Romero S.A."/>
            <person name="Kwong A."/>
            <person name="Tai V."/>
            <person name="Koval S.F."/>
            <person name="Razvi H."/>
            <person name="Bjazevic J."/>
            <person name="Burton J.P."/>
        </authorList>
    </citation>
    <scope>NUCLEOTIDE SEQUENCE</scope>
    <source>
        <strain evidence="6">WoOx3</strain>
    </source>
</reference>
<feature type="transmembrane region" description="Helical" evidence="5">
    <location>
        <begin position="102"/>
        <end position="126"/>
    </location>
</feature>
<dbReference type="PANTHER" id="PTHR36926:SF1">
    <property type="entry name" value="COLICIN V PRODUCTION PROTEIN"/>
    <property type="match status" value="1"/>
</dbReference>
<gene>
    <name evidence="6" type="ORF">NB640_03870</name>
</gene>
<comment type="subcellular location">
    <subcellularLocation>
        <location evidence="1">Membrane</location>
        <topology evidence="1">Multi-pass membrane protein</topology>
    </subcellularLocation>
</comment>
<keyword evidence="3 5" id="KW-1133">Transmembrane helix</keyword>
<evidence type="ECO:0000256" key="1">
    <source>
        <dbReference type="ARBA" id="ARBA00004141"/>
    </source>
</evidence>
<evidence type="ECO:0000313" key="6">
    <source>
        <dbReference type="EMBL" id="WAW10793.1"/>
    </source>
</evidence>
<name>A0A9E9M1H8_9BURK</name>
<evidence type="ECO:0000256" key="4">
    <source>
        <dbReference type="ARBA" id="ARBA00023136"/>
    </source>
</evidence>
<feature type="transmembrane region" description="Helical" evidence="5">
    <location>
        <begin position="31"/>
        <end position="49"/>
    </location>
</feature>
<dbReference type="GO" id="GO:0009403">
    <property type="term" value="P:toxin biosynthetic process"/>
    <property type="evidence" value="ECO:0007669"/>
    <property type="project" value="InterPro"/>
</dbReference>
<dbReference type="InterPro" id="IPR003825">
    <property type="entry name" value="Colicin-V_CvpA"/>
</dbReference>
<sequence>MTAFDYALLFLLGCSVIIGTMRGFLREVLSLVSWVVAFVVANMYGEVLAPMLPAALPGETIRLIISFVVLFIGARIAMMLFAKAVDALVSAGGLSGLNRSLGGFFGLARGALLSLVLVLLCGMTSIPQQPFWQNAMFSPYAEQAAMMVLPFLPESMAQNIKY</sequence>
<keyword evidence="7" id="KW-1185">Reference proteome</keyword>
<dbReference type="RefSeq" id="WP_269309852.1">
    <property type="nucleotide sequence ID" value="NZ_CP098242.1"/>
</dbReference>
<organism evidence="6 7">
    <name type="scientific">Oxalobacter vibrioformis</name>
    <dbReference type="NCBI Taxonomy" id="933080"/>
    <lineage>
        <taxon>Bacteria</taxon>
        <taxon>Pseudomonadati</taxon>
        <taxon>Pseudomonadota</taxon>
        <taxon>Betaproteobacteria</taxon>
        <taxon>Burkholderiales</taxon>
        <taxon>Oxalobacteraceae</taxon>
        <taxon>Oxalobacter</taxon>
    </lineage>
</organism>
<keyword evidence="4 5" id="KW-0472">Membrane</keyword>
<evidence type="ECO:0000256" key="3">
    <source>
        <dbReference type="ARBA" id="ARBA00022989"/>
    </source>
</evidence>